<evidence type="ECO:0000256" key="1">
    <source>
        <dbReference type="SAM" id="SignalP"/>
    </source>
</evidence>
<evidence type="ECO:0008006" key="4">
    <source>
        <dbReference type="Google" id="ProtNLM"/>
    </source>
</evidence>
<dbReference type="AlphaFoldDB" id="A0A2J6R8B8"/>
<dbReference type="PANTHER" id="PTHR42047:SF1">
    <property type="entry name" value="PROTEIN, PUTATIVE (AFU_ORTHOLOGUE AFUA_6G03560)-RELATED"/>
    <property type="match status" value="1"/>
</dbReference>
<reference evidence="2 3" key="1">
    <citation type="submission" date="2016-04" db="EMBL/GenBank/DDBJ databases">
        <title>A degradative enzymes factory behind the ericoid mycorrhizal symbiosis.</title>
        <authorList>
            <consortium name="DOE Joint Genome Institute"/>
            <person name="Martino E."/>
            <person name="Morin E."/>
            <person name="Grelet G."/>
            <person name="Kuo A."/>
            <person name="Kohler A."/>
            <person name="Daghino S."/>
            <person name="Barry K."/>
            <person name="Choi C."/>
            <person name="Cichocki N."/>
            <person name="Clum A."/>
            <person name="Copeland A."/>
            <person name="Hainaut M."/>
            <person name="Haridas S."/>
            <person name="Labutti K."/>
            <person name="Lindquist E."/>
            <person name="Lipzen A."/>
            <person name="Khouja H.-R."/>
            <person name="Murat C."/>
            <person name="Ohm R."/>
            <person name="Olson A."/>
            <person name="Spatafora J."/>
            <person name="Veneault-Fourrey C."/>
            <person name="Henrissat B."/>
            <person name="Grigoriev I."/>
            <person name="Martin F."/>
            <person name="Perotto S."/>
        </authorList>
    </citation>
    <scope>NUCLEOTIDE SEQUENCE [LARGE SCALE GENOMIC DNA]</scope>
    <source>
        <strain evidence="2 3">F</strain>
    </source>
</reference>
<keyword evidence="1" id="KW-0732">Signal</keyword>
<name>A0A2J6R8B8_HYAVF</name>
<proteinExistence type="predicted"/>
<dbReference type="InterPro" id="IPR052820">
    <property type="entry name" value="PhiA_domain"/>
</dbReference>
<dbReference type="OrthoDB" id="5430620at2759"/>
<dbReference type="EMBL" id="KZ613953">
    <property type="protein sequence ID" value="PMD34781.1"/>
    <property type="molecule type" value="Genomic_DNA"/>
</dbReference>
<feature type="chain" id="PRO_5014412897" description="Cell wall protein PhiA" evidence="1">
    <location>
        <begin position="18"/>
        <end position="197"/>
    </location>
</feature>
<feature type="signal peptide" evidence="1">
    <location>
        <begin position="1"/>
        <end position="17"/>
    </location>
</feature>
<organism evidence="2 3">
    <name type="scientific">Hyaloscypha variabilis (strain UAMH 11265 / GT02V1 / F)</name>
    <name type="common">Meliniomyces variabilis</name>
    <dbReference type="NCBI Taxonomy" id="1149755"/>
    <lineage>
        <taxon>Eukaryota</taxon>
        <taxon>Fungi</taxon>
        <taxon>Dikarya</taxon>
        <taxon>Ascomycota</taxon>
        <taxon>Pezizomycotina</taxon>
        <taxon>Leotiomycetes</taxon>
        <taxon>Helotiales</taxon>
        <taxon>Hyaloscyphaceae</taxon>
        <taxon>Hyaloscypha</taxon>
        <taxon>Hyaloscypha variabilis</taxon>
    </lineage>
</organism>
<accession>A0A2J6R8B8</accession>
<sequence>MFINVAIVSALAALTSAIPGAEDTKTNYFTAIATHSGDHRIHLQQINASGQKFYLIKGTSTDCPQAKEIDCSKYVNSTVFDSRSDGTLYLHVGVPGGQQVYIASGGALVYTAPHSANIPDDGQAATFTHTRPTSSGGLGTLVFDNKGFVACPVKVDHYYAYQLYAWIPKFNGTFRTDCDGFGFATSAYSGPPAWEFS</sequence>
<gene>
    <name evidence="2" type="ORF">L207DRAFT_534072</name>
</gene>
<protein>
    <recommendedName>
        <fullName evidence="4">Cell wall protein PhiA</fullName>
    </recommendedName>
</protein>
<keyword evidence="3" id="KW-1185">Reference proteome</keyword>
<evidence type="ECO:0000313" key="3">
    <source>
        <dbReference type="Proteomes" id="UP000235786"/>
    </source>
</evidence>
<dbReference type="Proteomes" id="UP000235786">
    <property type="component" value="Unassembled WGS sequence"/>
</dbReference>
<dbReference type="PANTHER" id="PTHR42047">
    <property type="entry name" value="PROTEIN, PUTATIVE (AFU_ORTHOLOGUE AFUA_6G03560)-RELATED"/>
    <property type="match status" value="1"/>
</dbReference>
<evidence type="ECO:0000313" key="2">
    <source>
        <dbReference type="EMBL" id="PMD34781.1"/>
    </source>
</evidence>